<accession>A0A0R2NM65</accession>
<dbReference type="InterPro" id="IPR020568">
    <property type="entry name" value="Ribosomal_Su5_D2-typ_SF"/>
</dbReference>
<evidence type="ECO:0000256" key="1">
    <source>
        <dbReference type="ARBA" id="ARBA00007665"/>
    </source>
</evidence>
<protein>
    <recommendedName>
        <fullName evidence="6">YigZ family protein</fullName>
    </recommendedName>
</protein>
<dbReference type="InterPro" id="IPR023582">
    <property type="entry name" value="Impact"/>
</dbReference>
<evidence type="ECO:0000313" key="4">
    <source>
        <dbReference type="EMBL" id="KRO25755.1"/>
    </source>
</evidence>
<dbReference type="GO" id="GO:0006446">
    <property type="term" value="P:regulation of translational initiation"/>
    <property type="evidence" value="ECO:0007669"/>
    <property type="project" value="TreeGrafter"/>
</dbReference>
<dbReference type="NCBIfam" id="TIGR00257">
    <property type="entry name" value="IMPACT_YIGZ"/>
    <property type="match status" value="1"/>
</dbReference>
<proteinExistence type="inferred from homology"/>
<dbReference type="PANTHER" id="PTHR16301:SF20">
    <property type="entry name" value="IMPACT FAMILY MEMBER YIGZ"/>
    <property type="match status" value="1"/>
</dbReference>
<dbReference type="InterPro" id="IPR015269">
    <property type="entry name" value="UPF0029_Impact_C"/>
</dbReference>
<comment type="caution">
    <text evidence="4">The sequence shown here is derived from an EMBL/GenBank/DDBJ whole genome shotgun (WGS) entry which is preliminary data.</text>
</comment>
<dbReference type="Gene3D" id="3.30.70.240">
    <property type="match status" value="1"/>
</dbReference>
<dbReference type="Pfam" id="PF09186">
    <property type="entry name" value="DUF1949"/>
    <property type="match status" value="1"/>
</dbReference>
<dbReference type="SUPFAM" id="SSF54211">
    <property type="entry name" value="Ribosomal protein S5 domain 2-like"/>
    <property type="match status" value="1"/>
</dbReference>
<dbReference type="AlphaFoldDB" id="A0A0R2NM65"/>
<reference evidence="4 5" key="1">
    <citation type="journal article" date="2015" name="Genome Announc.">
        <title>Expanding the biotechnology potential of lactobacilli through comparative genomics of 213 strains and associated genera.</title>
        <authorList>
            <person name="Sun Z."/>
            <person name="Harris H.M."/>
            <person name="McCann A."/>
            <person name="Guo C."/>
            <person name="Argimon S."/>
            <person name="Zhang W."/>
            <person name="Yang X."/>
            <person name="Jeffery I.B."/>
            <person name="Cooney J.C."/>
            <person name="Kagawa T.F."/>
            <person name="Liu W."/>
            <person name="Song Y."/>
            <person name="Salvetti E."/>
            <person name="Wrobel A."/>
            <person name="Rasinkangas P."/>
            <person name="Parkhill J."/>
            <person name="Rea M.C."/>
            <person name="O'Sullivan O."/>
            <person name="Ritari J."/>
            <person name="Douillard F.P."/>
            <person name="Paul Ross R."/>
            <person name="Yang R."/>
            <person name="Briner A.E."/>
            <person name="Felis G.E."/>
            <person name="de Vos W.M."/>
            <person name="Barrangou R."/>
            <person name="Klaenhammer T.R."/>
            <person name="Caufield P.W."/>
            <person name="Cui Y."/>
            <person name="Zhang H."/>
            <person name="O'Toole P.W."/>
        </authorList>
    </citation>
    <scope>NUCLEOTIDE SEQUENCE [LARGE SCALE GENOMIC DNA]</scope>
    <source>
        <strain evidence="4 5">DSM 23026</strain>
    </source>
</reference>
<dbReference type="PROSITE" id="PS00910">
    <property type="entry name" value="UPF0029"/>
    <property type="match status" value="1"/>
</dbReference>
<dbReference type="GO" id="GO:0005737">
    <property type="term" value="C:cytoplasm"/>
    <property type="evidence" value="ECO:0007669"/>
    <property type="project" value="TreeGrafter"/>
</dbReference>
<dbReference type="RefSeq" id="WP_057798351.1">
    <property type="nucleotide sequence ID" value="NZ_BJZZ01000006.1"/>
</dbReference>
<evidence type="ECO:0000313" key="5">
    <source>
        <dbReference type="Proteomes" id="UP000051249"/>
    </source>
</evidence>
<dbReference type="PANTHER" id="PTHR16301">
    <property type="entry name" value="IMPACT-RELATED"/>
    <property type="match status" value="1"/>
</dbReference>
<dbReference type="Gene3D" id="3.30.230.30">
    <property type="entry name" value="Impact, N-terminal domain"/>
    <property type="match status" value="1"/>
</dbReference>
<keyword evidence="5" id="KW-1185">Reference proteome</keyword>
<dbReference type="InterPro" id="IPR020569">
    <property type="entry name" value="UPF0029_Impact_CS"/>
</dbReference>
<dbReference type="PATRIC" id="fig|480391.4.peg.1543"/>
<gene>
    <name evidence="4" type="ORF">IV88_GL001518</name>
</gene>
<name>A0A0R2NM65_9LACO</name>
<comment type="similarity">
    <text evidence="1">Belongs to the IMPACT family.</text>
</comment>
<dbReference type="Pfam" id="PF01205">
    <property type="entry name" value="Impact_N"/>
    <property type="match status" value="1"/>
</dbReference>
<dbReference type="InterPro" id="IPR015796">
    <property type="entry name" value="Impact_YigZ-like"/>
</dbReference>
<dbReference type="InterPro" id="IPR036956">
    <property type="entry name" value="Impact_N_sf"/>
</dbReference>
<dbReference type="Proteomes" id="UP000051249">
    <property type="component" value="Unassembled WGS sequence"/>
</dbReference>
<evidence type="ECO:0008006" key="6">
    <source>
        <dbReference type="Google" id="ProtNLM"/>
    </source>
</evidence>
<dbReference type="OrthoDB" id="9813771at2"/>
<sequence length="210" mass="23562">MTTFFSVSDSNESTQIIKKSEFITTVVPIKDEEDAQSKINQISDQYAKANHHCFAYLLGNHQEIQRSSDNGEPSGTAGVPILEVLKREHMTNLLVVVTRFFGGIKLGAGGLIRAYGSSTSQALTESHKVALIKQVELKIHLDYNQNDQLNYCLNQVNVQPQQTDYDTRVTTTVLVDETNLENFKQQLIELFNGNIQIEQLEEVTTSKPTE</sequence>
<dbReference type="InterPro" id="IPR035647">
    <property type="entry name" value="EFG_III/V"/>
</dbReference>
<evidence type="ECO:0000259" key="2">
    <source>
        <dbReference type="Pfam" id="PF01205"/>
    </source>
</evidence>
<evidence type="ECO:0000259" key="3">
    <source>
        <dbReference type="Pfam" id="PF09186"/>
    </source>
</evidence>
<dbReference type="SUPFAM" id="SSF54980">
    <property type="entry name" value="EF-G C-terminal domain-like"/>
    <property type="match status" value="1"/>
</dbReference>
<dbReference type="EMBL" id="JQCQ01000006">
    <property type="protein sequence ID" value="KRO25755.1"/>
    <property type="molecule type" value="Genomic_DNA"/>
</dbReference>
<feature type="domain" description="Impact N-terminal" evidence="2">
    <location>
        <begin position="18"/>
        <end position="123"/>
    </location>
</feature>
<organism evidence="4 5">
    <name type="scientific">Pediococcus argentinicus</name>
    <dbReference type="NCBI Taxonomy" id="480391"/>
    <lineage>
        <taxon>Bacteria</taxon>
        <taxon>Bacillati</taxon>
        <taxon>Bacillota</taxon>
        <taxon>Bacilli</taxon>
        <taxon>Lactobacillales</taxon>
        <taxon>Lactobacillaceae</taxon>
        <taxon>Pediococcus</taxon>
    </lineage>
</organism>
<dbReference type="InterPro" id="IPR001498">
    <property type="entry name" value="Impact_N"/>
</dbReference>
<feature type="domain" description="UPF0029" evidence="3">
    <location>
        <begin position="139"/>
        <end position="194"/>
    </location>
</feature>